<evidence type="ECO:0000313" key="3">
    <source>
        <dbReference type="Proteomes" id="UP001597351"/>
    </source>
</evidence>
<feature type="transmembrane region" description="Helical" evidence="1">
    <location>
        <begin position="326"/>
        <end position="345"/>
    </location>
</feature>
<evidence type="ECO:0000313" key="2">
    <source>
        <dbReference type="EMBL" id="MFD1945658.1"/>
    </source>
</evidence>
<gene>
    <name evidence="2" type="ORF">ACFSDE_02555</name>
</gene>
<evidence type="ECO:0000256" key="1">
    <source>
        <dbReference type="SAM" id="Phobius"/>
    </source>
</evidence>
<sequence length="494" mass="52967">MRPVRFAAVVAVGYLLMQTLWILTVPPFRGVDEFDHAFRAAGAATGQWRLTEPAADGRGMEVVVPADLVAAASAQCDWLPYPGPDNCFPIDEVGEDQVVIATSAALYNPVWYAVVGQAGRPFEGAGSLYAMRIFTSLVCAVGVGLAAWALALRRPGRWTRFGFVAALTPVWIYSTVVPGPNGPEMTAGLILWMSLLAVFDPEVPPRHERWLLCLAGGAACVLATLRLLGPMWLGVVVLAVVALVGYRQVFAVVRRRARWWAAVSGVVVVAVVAGSWWSLDQGMTGTSLDVQGKGPMPEFEVGTKPFAWTLGMVAAFPLRRETAHPAVYMCVSLALGFILVAAVIRARGRHRVVLGAMLLLVVALPVVLTAATMDTQGVIWQGRYQLAWAVGIPVVAGAVLDHTGFLRGERDKPVVLLVVLLAIAHGMSVWGVSLGETRRPVSADDPSWVSLPPVLLGVLFFLLALVWATWLCTRPWADEGEAVGKPSAVETARG</sequence>
<dbReference type="InterPro" id="IPR018674">
    <property type="entry name" value="DUF2142_membrane"/>
</dbReference>
<dbReference type="EMBL" id="JBHUGD010000001">
    <property type="protein sequence ID" value="MFD1945658.1"/>
    <property type="molecule type" value="Genomic_DNA"/>
</dbReference>
<organism evidence="2 3">
    <name type="scientific">Nocardioides aestuarii</name>
    <dbReference type="NCBI Taxonomy" id="252231"/>
    <lineage>
        <taxon>Bacteria</taxon>
        <taxon>Bacillati</taxon>
        <taxon>Actinomycetota</taxon>
        <taxon>Actinomycetes</taxon>
        <taxon>Propionibacteriales</taxon>
        <taxon>Nocardioidaceae</taxon>
        <taxon>Nocardioides</taxon>
    </lineage>
</organism>
<feature type="transmembrane region" description="Helical" evidence="1">
    <location>
        <begin position="385"/>
        <end position="402"/>
    </location>
</feature>
<dbReference type="Proteomes" id="UP001597351">
    <property type="component" value="Unassembled WGS sequence"/>
</dbReference>
<feature type="transmembrane region" description="Helical" evidence="1">
    <location>
        <begin position="129"/>
        <end position="151"/>
    </location>
</feature>
<dbReference type="Pfam" id="PF09913">
    <property type="entry name" value="DUF2142"/>
    <property type="match status" value="1"/>
</dbReference>
<keyword evidence="1" id="KW-0472">Membrane</keyword>
<name>A0ABW4TH34_9ACTN</name>
<accession>A0ABW4TH34</accession>
<feature type="transmembrane region" description="Helical" evidence="1">
    <location>
        <begin position="7"/>
        <end position="24"/>
    </location>
</feature>
<feature type="transmembrane region" description="Helical" evidence="1">
    <location>
        <begin position="414"/>
        <end position="434"/>
    </location>
</feature>
<keyword evidence="1" id="KW-1133">Transmembrane helix</keyword>
<protein>
    <submittedName>
        <fullName evidence="2">DUF2142 domain-containing protein</fullName>
    </submittedName>
</protein>
<feature type="transmembrane region" description="Helical" evidence="1">
    <location>
        <begin position="352"/>
        <end position="373"/>
    </location>
</feature>
<keyword evidence="3" id="KW-1185">Reference proteome</keyword>
<feature type="transmembrane region" description="Helical" evidence="1">
    <location>
        <begin position="158"/>
        <end position="176"/>
    </location>
</feature>
<comment type="caution">
    <text evidence="2">The sequence shown here is derived from an EMBL/GenBank/DDBJ whole genome shotgun (WGS) entry which is preliminary data.</text>
</comment>
<keyword evidence="1" id="KW-0812">Transmembrane</keyword>
<proteinExistence type="predicted"/>
<dbReference type="RefSeq" id="WP_343915441.1">
    <property type="nucleotide sequence ID" value="NZ_BAAAJT010000002.1"/>
</dbReference>
<feature type="transmembrane region" description="Helical" evidence="1">
    <location>
        <begin position="260"/>
        <end position="279"/>
    </location>
</feature>
<feature type="transmembrane region" description="Helical" evidence="1">
    <location>
        <begin position="454"/>
        <end position="472"/>
    </location>
</feature>
<reference evidence="3" key="1">
    <citation type="journal article" date="2019" name="Int. J. Syst. Evol. Microbiol.">
        <title>The Global Catalogue of Microorganisms (GCM) 10K type strain sequencing project: providing services to taxonomists for standard genome sequencing and annotation.</title>
        <authorList>
            <consortium name="The Broad Institute Genomics Platform"/>
            <consortium name="The Broad Institute Genome Sequencing Center for Infectious Disease"/>
            <person name="Wu L."/>
            <person name="Ma J."/>
        </authorList>
    </citation>
    <scope>NUCLEOTIDE SEQUENCE [LARGE SCALE GENOMIC DNA]</scope>
    <source>
        <strain evidence="3">CGMCC 1.12477</strain>
    </source>
</reference>